<dbReference type="InterPro" id="IPR001173">
    <property type="entry name" value="Glyco_trans_2-like"/>
</dbReference>
<dbReference type="SUPFAM" id="SSF53448">
    <property type="entry name" value="Nucleotide-diphospho-sugar transferases"/>
    <property type="match status" value="1"/>
</dbReference>
<keyword evidence="5 6" id="KW-0472">Membrane</keyword>
<dbReference type="EMBL" id="AUYC01000018">
    <property type="protein sequence ID" value="KZN65243.1"/>
    <property type="molecule type" value="Genomic_DNA"/>
</dbReference>
<keyword evidence="6" id="KW-0812">Transmembrane</keyword>
<gene>
    <name evidence="8" type="ORF">N473_01325</name>
</gene>
<keyword evidence="3" id="KW-0328">Glycosyltransferase</keyword>
<comment type="caution">
    <text evidence="8">The sequence shown here is derived from an EMBL/GenBank/DDBJ whole genome shotgun (WGS) entry which is preliminary data.</text>
</comment>
<evidence type="ECO:0000256" key="1">
    <source>
        <dbReference type="ARBA" id="ARBA00004236"/>
    </source>
</evidence>
<organism evidence="8 9">
    <name type="scientific">Pseudoalteromonas luteoviolacea CPMOR-1</name>
    <dbReference type="NCBI Taxonomy" id="1365248"/>
    <lineage>
        <taxon>Bacteria</taxon>
        <taxon>Pseudomonadati</taxon>
        <taxon>Pseudomonadota</taxon>
        <taxon>Gammaproteobacteria</taxon>
        <taxon>Alteromonadales</taxon>
        <taxon>Pseudoalteromonadaceae</taxon>
        <taxon>Pseudoalteromonas</taxon>
    </lineage>
</organism>
<feature type="domain" description="Glycosyltransferase 2-like" evidence="7">
    <location>
        <begin position="4"/>
        <end position="116"/>
    </location>
</feature>
<evidence type="ECO:0000313" key="9">
    <source>
        <dbReference type="Proteomes" id="UP000076486"/>
    </source>
</evidence>
<dbReference type="RefSeq" id="WP_196766373.1">
    <property type="nucleotide sequence ID" value="NZ_AUYC01000018.1"/>
</dbReference>
<evidence type="ECO:0000259" key="7">
    <source>
        <dbReference type="Pfam" id="PF00535"/>
    </source>
</evidence>
<evidence type="ECO:0000256" key="3">
    <source>
        <dbReference type="ARBA" id="ARBA00022676"/>
    </source>
</evidence>
<dbReference type="PATRIC" id="fig|1365248.3.peg.1439"/>
<evidence type="ECO:0000256" key="5">
    <source>
        <dbReference type="ARBA" id="ARBA00023136"/>
    </source>
</evidence>
<keyword evidence="6" id="KW-1133">Transmembrane helix</keyword>
<dbReference type="Proteomes" id="UP000076486">
    <property type="component" value="Unassembled WGS sequence"/>
</dbReference>
<dbReference type="Pfam" id="PF00535">
    <property type="entry name" value="Glycos_transf_2"/>
    <property type="match status" value="1"/>
</dbReference>
<keyword evidence="2" id="KW-1003">Cell membrane</keyword>
<dbReference type="PANTHER" id="PTHR43646:SF2">
    <property type="entry name" value="GLYCOSYLTRANSFERASE 2-LIKE DOMAIN-CONTAINING PROTEIN"/>
    <property type="match status" value="1"/>
</dbReference>
<dbReference type="PANTHER" id="PTHR43646">
    <property type="entry name" value="GLYCOSYLTRANSFERASE"/>
    <property type="match status" value="1"/>
</dbReference>
<reference evidence="8 9" key="1">
    <citation type="submission" date="2013-07" db="EMBL/GenBank/DDBJ databases">
        <title>Comparative Genomic and Metabolomic Analysis of Twelve Strains of Pseudoalteromonas luteoviolacea.</title>
        <authorList>
            <person name="Vynne N.G."/>
            <person name="Mansson M."/>
            <person name="Gram L."/>
        </authorList>
    </citation>
    <scope>NUCLEOTIDE SEQUENCE [LARGE SCALE GENOMIC DNA]</scope>
    <source>
        <strain evidence="8 9">CPMOR-1</strain>
    </source>
</reference>
<evidence type="ECO:0000256" key="2">
    <source>
        <dbReference type="ARBA" id="ARBA00022475"/>
    </source>
</evidence>
<evidence type="ECO:0000256" key="6">
    <source>
        <dbReference type="SAM" id="Phobius"/>
    </source>
</evidence>
<evidence type="ECO:0000313" key="8">
    <source>
        <dbReference type="EMBL" id="KZN65243.1"/>
    </source>
</evidence>
<dbReference type="Gene3D" id="3.90.550.10">
    <property type="entry name" value="Spore Coat Polysaccharide Biosynthesis Protein SpsA, Chain A"/>
    <property type="match status" value="1"/>
</dbReference>
<sequence>MKVSVVVPAHNEEKYIGRCLKSIRTQLIPSDLQVDIIVVLNRCTDKTQEVAEIYGAKVVNNDSKNLSAIRNTGVSHAKTEWVVTIDADSWMSDGVLAEIYRHAKRSNVLGGGIRIKPERLSPGIAVGYSMMIVPAFFLGLSFGMYWFKKSDFDAIGGFDEKRHIAEDVDFMRRLKSHGRKSGRQHTIITSESVITSCRKFDEFGDWHFVRIFANPCQVRRAILGKDREYLDKNWYDVDR</sequence>
<proteinExistence type="predicted"/>
<accession>A0A162B256</accession>
<evidence type="ECO:0000256" key="4">
    <source>
        <dbReference type="ARBA" id="ARBA00022679"/>
    </source>
</evidence>
<name>A0A162B256_9GAMM</name>
<dbReference type="GO" id="GO:0016757">
    <property type="term" value="F:glycosyltransferase activity"/>
    <property type="evidence" value="ECO:0007669"/>
    <property type="project" value="UniProtKB-KW"/>
</dbReference>
<protein>
    <recommendedName>
        <fullName evidence="7">Glycosyltransferase 2-like domain-containing protein</fullName>
    </recommendedName>
</protein>
<dbReference type="InterPro" id="IPR029044">
    <property type="entry name" value="Nucleotide-diphossugar_trans"/>
</dbReference>
<comment type="subcellular location">
    <subcellularLocation>
        <location evidence="1">Cell membrane</location>
    </subcellularLocation>
</comment>
<dbReference type="AlphaFoldDB" id="A0A162B256"/>
<feature type="transmembrane region" description="Helical" evidence="6">
    <location>
        <begin position="124"/>
        <end position="147"/>
    </location>
</feature>
<keyword evidence="4" id="KW-0808">Transferase</keyword>
<dbReference type="GO" id="GO:0005886">
    <property type="term" value="C:plasma membrane"/>
    <property type="evidence" value="ECO:0007669"/>
    <property type="project" value="UniProtKB-SubCell"/>
</dbReference>